<name>A0A2X3IL88_CLOPF</name>
<reference evidence="1 2" key="1">
    <citation type="submission" date="2018-06" db="EMBL/GenBank/DDBJ databases">
        <authorList>
            <consortium name="Pathogen Informatics"/>
            <person name="Doyle S."/>
        </authorList>
    </citation>
    <scope>NUCLEOTIDE SEQUENCE [LARGE SCALE GENOMIC DNA]</scope>
    <source>
        <strain evidence="1 2">NCTC8081</strain>
    </source>
</reference>
<proteinExistence type="predicted"/>
<dbReference type="EMBL" id="UAWO01000004">
    <property type="protein sequence ID" value="SQC85023.1"/>
    <property type="molecule type" value="Genomic_DNA"/>
</dbReference>
<dbReference type="Proteomes" id="UP000250234">
    <property type="component" value="Unassembled WGS sequence"/>
</dbReference>
<gene>
    <name evidence="1" type="ORF">NCTC8081_02858</name>
</gene>
<protein>
    <submittedName>
        <fullName evidence="1">Uncharacterized protein</fullName>
    </submittedName>
</protein>
<accession>A0A2X3IL88</accession>
<evidence type="ECO:0000313" key="1">
    <source>
        <dbReference type="EMBL" id="SQC85023.1"/>
    </source>
</evidence>
<evidence type="ECO:0000313" key="2">
    <source>
        <dbReference type="Proteomes" id="UP000250234"/>
    </source>
</evidence>
<sequence>MNLFSTGAFSLLKVYPSPLDIIQDSYLEVKEKLREVGYNRTNQTFKIYYEEAKNT</sequence>
<dbReference type="AlphaFoldDB" id="A0A2X3IL88"/>
<organism evidence="1 2">
    <name type="scientific">Clostridium perfringens</name>
    <dbReference type="NCBI Taxonomy" id="1502"/>
    <lineage>
        <taxon>Bacteria</taxon>
        <taxon>Bacillati</taxon>
        <taxon>Bacillota</taxon>
        <taxon>Clostridia</taxon>
        <taxon>Eubacteriales</taxon>
        <taxon>Clostridiaceae</taxon>
        <taxon>Clostridium</taxon>
    </lineage>
</organism>